<dbReference type="EMBL" id="KZ293644">
    <property type="protein sequence ID" value="PBL03139.1"/>
    <property type="molecule type" value="Genomic_DNA"/>
</dbReference>
<organism evidence="1 2">
    <name type="scientific">Armillaria gallica</name>
    <name type="common">Bulbous honey fungus</name>
    <name type="synonym">Armillaria bulbosa</name>
    <dbReference type="NCBI Taxonomy" id="47427"/>
    <lineage>
        <taxon>Eukaryota</taxon>
        <taxon>Fungi</taxon>
        <taxon>Dikarya</taxon>
        <taxon>Basidiomycota</taxon>
        <taxon>Agaricomycotina</taxon>
        <taxon>Agaricomycetes</taxon>
        <taxon>Agaricomycetidae</taxon>
        <taxon>Agaricales</taxon>
        <taxon>Marasmiineae</taxon>
        <taxon>Physalacriaceae</taxon>
        <taxon>Armillaria</taxon>
    </lineage>
</organism>
<protein>
    <submittedName>
        <fullName evidence="1">Uncharacterized protein</fullName>
    </submittedName>
</protein>
<dbReference type="Proteomes" id="UP000217790">
    <property type="component" value="Unassembled WGS sequence"/>
</dbReference>
<gene>
    <name evidence="1" type="ORF">ARMGADRAFT_4585</name>
</gene>
<sequence length="180" mass="20534">MQIQCAVLFSSYPLYSYTRPKDNQLLPSAAHNSCLSTNYINGGTRNSCRALSPCTLALIEIFTAEFKSSLGLGVSFPWVEKWAAIFWFPATARLPLAPQRRRQDASRSRERVICHRFNVREGEGPKCRWCRDMTGEVHQCILRFYRRYQESHSKQGMTAIYIGSRPTVDGVDVKFISSLS</sequence>
<reference evidence="2" key="1">
    <citation type="journal article" date="2017" name="Nat. Ecol. Evol.">
        <title>Genome expansion and lineage-specific genetic innovations in the forest pathogenic fungi Armillaria.</title>
        <authorList>
            <person name="Sipos G."/>
            <person name="Prasanna A.N."/>
            <person name="Walter M.C."/>
            <person name="O'Connor E."/>
            <person name="Balint B."/>
            <person name="Krizsan K."/>
            <person name="Kiss B."/>
            <person name="Hess J."/>
            <person name="Varga T."/>
            <person name="Slot J."/>
            <person name="Riley R."/>
            <person name="Boka B."/>
            <person name="Rigling D."/>
            <person name="Barry K."/>
            <person name="Lee J."/>
            <person name="Mihaltcheva S."/>
            <person name="LaButti K."/>
            <person name="Lipzen A."/>
            <person name="Waldron R."/>
            <person name="Moloney N.M."/>
            <person name="Sperisen C."/>
            <person name="Kredics L."/>
            <person name="Vagvoelgyi C."/>
            <person name="Patrignani A."/>
            <person name="Fitzpatrick D."/>
            <person name="Nagy I."/>
            <person name="Doyle S."/>
            <person name="Anderson J.B."/>
            <person name="Grigoriev I.V."/>
            <person name="Gueldener U."/>
            <person name="Muensterkoetter M."/>
            <person name="Nagy L.G."/>
        </authorList>
    </citation>
    <scope>NUCLEOTIDE SEQUENCE [LARGE SCALE GENOMIC DNA]</scope>
    <source>
        <strain evidence="2">Ar21-2</strain>
    </source>
</reference>
<accession>A0A2H3EKB5</accession>
<dbReference type="AlphaFoldDB" id="A0A2H3EKB5"/>
<evidence type="ECO:0000313" key="1">
    <source>
        <dbReference type="EMBL" id="PBL03139.1"/>
    </source>
</evidence>
<dbReference type="InParanoid" id="A0A2H3EKB5"/>
<name>A0A2H3EKB5_ARMGA</name>
<keyword evidence="2" id="KW-1185">Reference proteome</keyword>
<evidence type="ECO:0000313" key="2">
    <source>
        <dbReference type="Proteomes" id="UP000217790"/>
    </source>
</evidence>
<proteinExistence type="predicted"/>